<dbReference type="Gene3D" id="2.10.70.100">
    <property type="match status" value="1"/>
</dbReference>
<evidence type="ECO:0000256" key="10">
    <source>
        <dbReference type="ARBA" id="ARBA00023136"/>
    </source>
</evidence>
<dbReference type="SUPFAM" id="SSF55785">
    <property type="entry name" value="PYP-like sensor domain (PAS domain)"/>
    <property type="match status" value="1"/>
</dbReference>
<keyword evidence="4 12" id="KW-0597">Phosphoprotein</keyword>
<comment type="caution">
    <text evidence="18">The sequence shown here is derived from an EMBL/GenBank/DDBJ whole genome shotgun (WGS) entry which is preliminary data.</text>
</comment>
<evidence type="ECO:0000256" key="1">
    <source>
        <dbReference type="ARBA" id="ARBA00000085"/>
    </source>
</evidence>
<keyword evidence="14" id="KW-0812">Transmembrane</keyword>
<dbReference type="InterPro" id="IPR013655">
    <property type="entry name" value="PAS_fold_3"/>
</dbReference>
<keyword evidence="7" id="KW-0418">Kinase</keyword>
<keyword evidence="14" id="KW-1133">Transmembrane helix</keyword>
<keyword evidence="19" id="KW-1185">Reference proteome</keyword>
<dbReference type="STRING" id="1116472.MGMO_178c00020"/>
<feature type="domain" description="Response regulatory" evidence="16">
    <location>
        <begin position="1261"/>
        <end position="1374"/>
    </location>
</feature>
<dbReference type="Pfam" id="PF00497">
    <property type="entry name" value="SBP_bac_3"/>
    <property type="match status" value="2"/>
</dbReference>
<feature type="domain" description="Histidine kinase" evidence="15">
    <location>
        <begin position="1015"/>
        <end position="1238"/>
    </location>
</feature>
<dbReference type="Gene3D" id="3.30.450.20">
    <property type="entry name" value="PAS domain"/>
    <property type="match status" value="1"/>
</dbReference>
<evidence type="ECO:0000259" key="15">
    <source>
        <dbReference type="PROSITE" id="PS50109"/>
    </source>
</evidence>
<keyword evidence="13" id="KW-0175">Coiled coil</keyword>
<dbReference type="CDD" id="cd00082">
    <property type="entry name" value="HisKA"/>
    <property type="match status" value="1"/>
</dbReference>
<evidence type="ECO:0000256" key="9">
    <source>
        <dbReference type="ARBA" id="ARBA00023012"/>
    </source>
</evidence>
<dbReference type="InterPro" id="IPR000700">
    <property type="entry name" value="PAS-assoc_C"/>
</dbReference>
<evidence type="ECO:0000256" key="4">
    <source>
        <dbReference type="ARBA" id="ARBA00022553"/>
    </source>
</evidence>
<dbReference type="SMART" id="SM00388">
    <property type="entry name" value="HisKA"/>
    <property type="match status" value="1"/>
</dbReference>
<dbReference type="EMBL" id="AYLO01000163">
    <property type="protein sequence ID" value="ESS66708.1"/>
    <property type="molecule type" value="Genomic_DNA"/>
</dbReference>
<dbReference type="GO" id="GO:0009927">
    <property type="term" value="F:histidine phosphotransfer kinase activity"/>
    <property type="evidence" value="ECO:0007669"/>
    <property type="project" value="TreeGrafter"/>
</dbReference>
<feature type="coiled-coil region" evidence="13">
    <location>
        <begin position="988"/>
        <end position="1015"/>
    </location>
</feature>
<dbReference type="CDD" id="cd17546">
    <property type="entry name" value="REC_hyHK_CKI1_RcsC-like"/>
    <property type="match status" value="1"/>
</dbReference>
<protein>
    <recommendedName>
        <fullName evidence="3">histidine kinase</fullName>
        <ecNumber evidence="3">2.7.13.3</ecNumber>
    </recommendedName>
</protein>
<dbReference type="FunFam" id="1.10.287.130:FF:000038">
    <property type="entry name" value="Sensory transduction histidine kinase"/>
    <property type="match status" value="1"/>
</dbReference>
<dbReference type="Gene3D" id="3.40.50.2300">
    <property type="match status" value="1"/>
</dbReference>
<evidence type="ECO:0000256" key="12">
    <source>
        <dbReference type="PROSITE-ProRule" id="PRU00169"/>
    </source>
</evidence>
<dbReference type="RefSeq" id="WP_023496560.1">
    <property type="nucleotide sequence ID" value="NZ_AYLO01000163.1"/>
</dbReference>
<feature type="domain" description="PAC" evidence="17">
    <location>
        <begin position="946"/>
        <end position="997"/>
    </location>
</feature>
<dbReference type="Pfam" id="PF02518">
    <property type="entry name" value="HATPase_c"/>
    <property type="match status" value="1"/>
</dbReference>
<dbReference type="InterPro" id="IPR036890">
    <property type="entry name" value="HATPase_C_sf"/>
</dbReference>
<dbReference type="InterPro" id="IPR011006">
    <property type="entry name" value="CheY-like_superfamily"/>
</dbReference>
<sequence>MFVKLLQGYLDFCWRKHGRVLTASLIFYFLFFPTTLIAGEQSRQLDPVSIQLKWQHTFQFAGYYAAIEQGYYRDEGLEVSLKPVDLSKDFVHQVLNGESEYGVSDSTLLIYHLKGLPVVLINQFFQHSPLVFLSRRDSGIVSPYEMVGKKVSYNYAKEWDAPLNALLLNTLGDKNKTKPLKLYRSIFQSFIDRKIDVMSAYSTSEPFLLKQQGIEVNIINPQNYGIDFYGDNFFTSQKELQAHPERVAKMSRATVKGWQYALANSEQITDLIRKKYNPQLSKAYLEYAARTTKDVIVADLVALGTVDPARYRLTAETYQRLGLTDNSHIDDSFFYNLTELNNTVVVPLTAEEKLWIHEHPVVRYGGEKDWAPYDFVDQDGRHSGLSSDMLQSIGKYTGLRFQVKVAEWNELLAEVKTQKIDVLPTIIESEERKAYLNFTEPYQLAMAYFFIHERVQADTLEGLNGKTVAVPKGYVYIDEIKQNFPKLRILETDNLMAAVQAVIEGKADVLLETYSVMNYLLKQNSIPSIRPFKPLPSGEALKLHMAVRKDLPQLYSILQKTMAAIPKQEKQQLDEKWLGYQEKSAEDSFKLNATEQQWLAGHPRIRFTGDPNWLPYEAFDNKGRYIGMVAEYLQLLEKRLHIKFDIVPTRSWSEAIDKIKRNEVDVLSETIDSDMQSQLQFTQAYLSSPVVIVMRDQEHYVDNINQIKYRRIAVIKDYGYNPSIFRGYPTIKFTEVDTIQQGLTAVSTGKIDALLCTLAHASYYIGNQGMNNIRIVGKTEFMTQLGFGIRKEFAPLVPIFDRALNSIGQNEKQRINDNWGKDRFVSKTDYQLLTKTVGVFLVLLVLFFFWNRRLVKEIALRKHSEQQVTLLNQRFALAASAASLGVWELDLQESPRFIFDDKMFDIYGIAEKRQLSWEEWLQYVHIDDHPAIHQALARLNAEGGEVNIEFRIVRPDGKIRNISSSGCGVMVDDKLVKITGINRDITKFKNIELDLQKAKIQAENANQAKTQFLANMSHEIRTPLNAIIGFTELLNEQIKDTKLKSFVKTIQTAGHSLLVLINDILDLSKIEAGKMRIEKRVCNPHGLFNELGQIFMMKMREKNLDFILDIDPKIPENLVLDATRLRQILFNLIGNAVKFTEQGHICLRARTGNEDSILSKLDLYIDVEDSGIGISENRQELIFKDFEQLEGQDVRKYGGTGLGLAISKRLTELMGGEISLVSRLGLGSTFTIHLMGVDISAMVLEPESTQLGKQVNFYPADILVVDDIKDNRNLLIECFADTQLKVLAVENGLDAVNTVKQGNIDLVLMDIRMPVMDGYQAVEQIKQFSKVPVVALTASVMQDEYDRDKGVHFDGYLRKPVLKADLIAELIRFLPYEAVETIAVEEKAFELTEEELRVLPNTLKELERHTQTCEQILKNNNMSEIKKFADAIFRVGNSNNMAVVTDYATKLHADIESFDILEIKRSLNAFPGLLATLWDFNR</sequence>
<evidence type="ECO:0000256" key="6">
    <source>
        <dbReference type="ARBA" id="ARBA00022741"/>
    </source>
</evidence>
<proteinExistence type="predicted"/>
<dbReference type="eggNOG" id="COG0834">
    <property type="taxonomic scope" value="Bacteria"/>
</dbReference>
<dbReference type="InterPro" id="IPR015168">
    <property type="entry name" value="SsuA/THI5"/>
</dbReference>
<evidence type="ECO:0000256" key="13">
    <source>
        <dbReference type="SAM" id="Coils"/>
    </source>
</evidence>
<dbReference type="Pfam" id="PF08447">
    <property type="entry name" value="PAS_3"/>
    <property type="match status" value="1"/>
</dbReference>
<dbReference type="eggNOG" id="COG2205">
    <property type="taxonomic scope" value="Bacteria"/>
</dbReference>
<dbReference type="PANTHER" id="PTHR43047">
    <property type="entry name" value="TWO-COMPONENT HISTIDINE PROTEIN KINASE"/>
    <property type="match status" value="1"/>
</dbReference>
<keyword evidence="11" id="KW-0131">Cell cycle</keyword>
<dbReference type="Pfam" id="PF00072">
    <property type="entry name" value="Response_reg"/>
    <property type="match status" value="1"/>
</dbReference>
<dbReference type="InterPro" id="IPR003661">
    <property type="entry name" value="HisK_dim/P_dom"/>
</dbReference>
<dbReference type="EC" id="2.7.13.3" evidence="3"/>
<evidence type="ECO:0000256" key="3">
    <source>
        <dbReference type="ARBA" id="ARBA00012438"/>
    </source>
</evidence>
<dbReference type="SUPFAM" id="SSF47384">
    <property type="entry name" value="Homodimeric domain of signal transducing histidine kinase"/>
    <property type="match status" value="1"/>
</dbReference>
<evidence type="ECO:0000313" key="19">
    <source>
        <dbReference type="Proteomes" id="UP000017842"/>
    </source>
</evidence>
<reference evidence="18 19" key="1">
    <citation type="journal article" date="2013" name="Genome Announc.">
        <title>Draft Genome Sequence of the Methanotrophic Gammaproteobacterium Methyloglobulus morosus DSM 22980 Strain KoM1.</title>
        <authorList>
            <person name="Poehlein A."/>
            <person name="Deutzmann J.S."/>
            <person name="Daniel R."/>
            <person name="Simeonova D.D."/>
        </authorList>
    </citation>
    <scope>NUCLEOTIDE SEQUENCE [LARGE SCALE GENOMIC DNA]</scope>
    <source>
        <strain evidence="18 19">KoM1</strain>
    </source>
</reference>
<keyword evidence="10 14" id="KW-0472">Membrane</keyword>
<comment type="catalytic activity">
    <reaction evidence="1">
        <text>ATP + protein L-histidine = ADP + protein N-phospho-L-histidine.</text>
        <dbReference type="EC" id="2.7.13.3"/>
    </reaction>
</comment>
<comment type="subcellular location">
    <subcellularLocation>
        <location evidence="2">Membrane</location>
    </subcellularLocation>
</comment>
<dbReference type="InterPro" id="IPR005467">
    <property type="entry name" value="His_kinase_dom"/>
</dbReference>
<dbReference type="InterPro" id="IPR003594">
    <property type="entry name" value="HATPase_dom"/>
</dbReference>
<dbReference type="Gene3D" id="3.40.190.10">
    <property type="entry name" value="Periplasmic binding protein-like II"/>
    <property type="match status" value="6"/>
</dbReference>
<dbReference type="InterPro" id="IPR001638">
    <property type="entry name" value="Solute-binding_3/MltF_N"/>
</dbReference>
<evidence type="ECO:0000256" key="11">
    <source>
        <dbReference type="ARBA" id="ARBA00023306"/>
    </source>
</evidence>
<dbReference type="PANTHER" id="PTHR43047:SF72">
    <property type="entry name" value="OSMOSENSING HISTIDINE PROTEIN KINASE SLN1"/>
    <property type="match status" value="1"/>
</dbReference>
<dbReference type="Pfam" id="PF09084">
    <property type="entry name" value="NMT1"/>
    <property type="match status" value="1"/>
</dbReference>
<keyword evidence="5 18" id="KW-0808">Transferase</keyword>
<dbReference type="SUPFAM" id="SSF53850">
    <property type="entry name" value="Periplasmic binding protein-like II"/>
    <property type="match status" value="3"/>
</dbReference>
<dbReference type="PROSITE" id="PS50113">
    <property type="entry name" value="PAC"/>
    <property type="match status" value="1"/>
</dbReference>
<feature type="modified residue" description="4-aspartylphosphate" evidence="12">
    <location>
        <position position="1310"/>
    </location>
</feature>
<dbReference type="CDD" id="cd16922">
    <property type="entry name" value="HATPase_EvgS-ArcB-TorS-like"/>
    <property type="match status" value="1"/>
</dbReference>
<dbReference type="Gene3D" id="1.10.287.130">
    <property type="match status" value="1"/>
</dbReference>
<dbReference type="CDD" id="cd00130">
    <property type="entry name" value="PAS"/>
    <property type="match status" value="1"/>
</dbReference>
<dbReference type="SMART" id="SM00387">
    <property type="entry name" value="HATPase_c"/>
    <property type="match status" value="1"/>
</dbReference>
<dbReference type="InterPro" id="IPR004358">
    <property type="entry name" value="Sig_transdc_His_kin-like_C"/>
</dbReference>
<dbReference type="InterPro" id="IPR036097">
    <property type="entry name" value="HisK_dim/P_sf"/>
</dbReference>
<keyword evidence="6" id="KW-0547">Nucleotide-binding</keyword>
<dbReference type="InterPro" id="IPR001789">
    <property type="entry name" value="Sig_transdc_resp-reg_receiver"/>
</dbReference>
<accession>V5BQ76</accession>
<gene>
    <name evidence="18" type="primary">bvgS</name>
    <name evidence="18" type="ORF">MGMO_178c00020</name>
</gene>
<dbReference type="SUPFAM" id="SSF52172">
    <property type="entry name" value="CheY-like"/>
    <property type="match status" value="1"/>
</dbReference>
<name>V5BQ76_9GAMM</name>
<feature type="transmembrane region" description="Helical" evidence="14">
    <location>
        <begin position="20"/>
        <end position="39"/>
    </location>
</feature>
<dbReference type="Proteomes" id="UP000017842">
    <property type="component" value="Unassembled WGS sequence"/>
</dbReference>
<dbReference type="Pfam" id="PF00512">
    <property type="entry name" value="HisKA"/>
    <property type="match status" value="1"/>
</dbReference>
<dbReference type="GO" id="GO:0005524">
    <property type="term" value="F:ATP binding"/>
    <property type="evidence" value="ECO:0007669"/>
    <property type="project" value="UniProtKB-KW"/>
</dbReference>
<dbReference type="PROSITE" id="PS50110">
    <property type="entry name" value="RESPONSE_REGULATORY"/>
    <property type="match status" value="1"/>
</dbReference>
<dbReference type="PATRIC" id="fig|1116472.3.peg.3964"/>
<dbReference type="PRINTS" id="PR00344">
    <property type="entry name" value="BCTRLSENSOR"/>
</dbReference>
<dbReference type="SUPFAM" id="SSF55874">
    <property type="entry name" value="ATPase domain of HSP90 chaperone/DNA topoisomerase II/histidine kinase"/>
    <property type="match status" value="1"/>
</dbReference>
<dbReference type="eggNOG" id="COG0784">
    <property type="taxonomic scope" value="Bacteria"/>
</dbReference>
<evidence type="ECO:0000256" key="8">
    <source>
        <dbReference type="ARBA" id="ARBA00022840"/>
    </source>
</evidence>
<dbReference type="CDD" id="cd01007">
    <property type="entry name" value="PBP2_BvgS_HisK_like"/>
    <property type="match status" value="2"/>
</dbReference>
<keyword evidence="8" id="KW-0067">ATP-binding</keyword>
<dbReference type="FunFam" id="3.30.565.10:FF:000010">
    <property type="entry name" value="Sensor histidine kinase RcsC"/>
    <property type="match status" value="1"/>
</dbReference>
<evidence type="ECO:0000256" key="5">
    <source>
        <dbReference type="ARBA" id="ARBA00022679"/>
    </source>
</evidence>
<dbReference type="InterPro" id="IPR000014">
    <property type="entry name" value="PAS"/>
</dbReference>
<evidence type="ECO:0000256" key="7">
    <source>
        <dbReference type="ARBA" id="ARBA00022777"/>
    </source>
</evidence>
<evidence type="ECO:0000256" key="2">
    <source>
        <dbReference type="ARBA" id="ARBA00004370"/>
    </source>
</evidence>
<dbReference type="SMART" id="SM00062">
    <property type="entry name" value="PBPb"/>
    <property type="match status" value="2"/>
</dbReference>
<dbReference type="PROSITE" id="PS50109">
    <property type="entry name" value="HIS_KIN"/>
    <property type="match status" value="1"/>
</dbReference>
<dbReference type="InterPro" id="IPR035965">
    <property type="entry name" value="PAS-like_dom_sf"/>
</dbReference>
<dbReference type="SMART" id="SM00448">
    <property type="entry name" value="REC"/>
    <property type="match status" value="1"/>
</dbReference>
<organism evidence="18 19">
    <name type="scientific">Methyloglobulus morosus KoM1</name>
    <dbReference type="NCBI Taxonomy" id="1116472"/>
    <lineage>
        <taxon>Bacteria</taxon>
        <taxon>Pseudomonadati</taxon>
        <taxon>Pseudomonadota</taxon>
        <taxon>Gammaproteobacteria</taxon>
        <taxon>Methylococcales</taxon>
        <taxon>Methylococcaceae</taxon>
        <taxon>Methyloglobulus</taxon>
    </lineage>
</organism>
<keyword evidence="9" id="KW-0902">Two-component regulatory system</keyword>
<dbReference type="Gene3D" id="3.30.565.10">
    <property type="entry name" value="Histidine kinase-like ATPase, C-terminal domain"/>
    <property type="match status" value="1"/>
</dbReference>
<evidence type="ECO:0000313" key="18">
    <source>
        <dbReference type="EMBL" id="ESS66708.1"/>
    </source>
</evidence>
<dbReference type="GO" id="GO:0000155">
    <property type="term" value="F:phosphorelay sensor kinase activity"/>
    <property type="evidence" value="ECO:0007669"/>
    <property type="project" value="InterPro"/>
</dbReference>
<evidence type="ECO:0000259" key="17">
    <source>
        <dbReference type="PROSITE" id="PS50113"/>
    </source>
</evidence>
<evidence type="ECO:0000259" key="16">
    <source>
        <dbReference type="PROSITE" id="PS50110"/>
    </source>
</evidence>
<evidence type="ECO:0000256" key="14">
    <source>
        <dbReference type="SAM" id="Phobius"/>
    </source>
</evidence>
<dbReference type="eggNOG" id="COG0715">
    <property type="taxonomic scope" value="Bacteria"/>
</dbReference>
<dbReference type="GO" id="GO:0005886">
    <property type="term" value="C:plasma membrane"/>
    <property type="evidence" value="ECO:0007669"/>
    <property type="project" value="TreeGrafter"/>
</dbReference>